<reference evidence="1" key="1">
    <citation type="submission" date="2017-03" db="EMBL/GenBank/DDBJ databases">
        <authorList>
            <consortium name="AG Boll"/>
        </authorList>
    </citation>
    <scope>NUCLEOTIDE SEQUENCE [LARGE SCALE GENOMIC DNA]</scope>
    <source>
        <strain evidence="1">Chol</strain>
    </source>
</reference>
<dbReference type="AlphaFoldDB" id="A0A7Z7MVE2"/>
<dbReference type="Proteomes" id="UP000242886">
    <property type="component" value="Chromosome SDENCHOL"/>
</dbReference>
<evidence type="ECO:0000313" key="2">
    <source>
        <dbReference type="Proteomes" id="UP000242886"/>
    </source>
</evidence>
<gene>
    <name evidence="1" type="ORF">SDENCHOL_20311</name>
</gene>
<accession>A0A7Z7MVE2</accession>
<keyword evidence="2" id="KW-1185">Reference proteome</keyword>
<sequence>MSFDSKVLCRQLLLTLRIALGLIQFSKNFMDEASRRDFFHS</sequence>
<evidence type="ECO:0000313" key="1">
    <source>
        <dbReference type="EMBL" id="SMB27164.1"/>
    </source>
</evidence>
<name>A0A7Z7MVE2_9PROT</name>
<dbReference type="EMBL" id="LT837803">
    <property type="protein sequence ID" value="SMB27164.1"/>
    <property type="molecule type" value="Genomic_DNA"/>
</dbReference>
<protein>
    <submittedName>
        <fullName evidence="1">Uncharacterized protein</fullName>
    </submittedName>
</protein>
<organism evidence="1 2">
    <name type="scientific">Sterolibacterium denitrificans</name>
    <dbReference type="NCBI Taxonomy" id="157592"/>
    <lineage>
        <taxon>Bacteria</taxon>
        <taxon>Pseudomonadati</taxon>
        <taxon>Pseudomonadota</taxon>
        <taxon>Betaproteobacteria</taxon>
        <taxon>Nitrosomonadales</taxon>
        <taxon>Sterolibacteriaceae</taxon>
        <taxon>Sterolibacterium</taxon>
    </lineage>
</organism>
<proteinExistence type="predicted"/>